<evidence type="ECO:0000256" key="2">
    <source>
        <dbReference type="ARBA" id="ARBA00022729"/>
    </source>
</evidence>
<comment type="similarity">
    <text evidence="1">Belongs to the bacterial solute-binding protein 8 family.</text>
</comment>
<dbReference type="PANTHER" id="PTHR30535:SF34">
    <property type="entry name" value="MOLYBDATE-BINDING PROTEIN MOLA"/>
    <property type="match status" value="1"/>
</dbReference>
<dbReference type="Proteomes" id="UP001589854">
    <property type="component" value="Unassembled WGS sequence"/>
</dbReference>
<evidence type="ECO:0000313" key="8">
    <source>
        <dbReference type="Proteomes" id="UP001589854"/>
    </source>
</evidence>
<evidence type="ECO:0000256" key="5">
    <source>
        <dbReference type="SAM" id="SignalP"/>
    </source>
</evidence>
<feature type="region of interest" description="Disordered" evidence="4">
    <location>
        <begin position="26"/>
        <end position="51"/>
    </location>
</feature>
<dbReference type="InterPro" id="IPR002491">
    <property type="entry name" value="ABC_transptr_periplasmic_BD"/>
</dbReference>
<dbReference type="CDD" id="cd01143">
    <property type="entry name" value="YvrC"/>
    <property type="match status" value="1"/>
</dbReference>
<evidence type="ECO:0000256" key="4">
    <source>
        <dbReference type="SAM" id="MobiDB-lite"/>
    </source>
</evidence>
<evidence type="ECO:0000256" key="3">
    <source>
        <dbReference type="SAM" id="Coils"/>
    </source>
</evidence>
<name>A0ABV6GCZ5_9BACI</name>
<dbReference type="Gene3D" id="3.40.50.1980">
    <property type="entry name" value="Nitrogenase molybdenum iron protein domain"/>
    <property type="match status" value="2"/>
</dbReference>
<dbReference type="Pfam" id="PF01497">
    <property type="entry name" value="Peripla_BP_2"/>
    <property type="match status" value="1"/>
</dbReference>
<dbReference type="RefSeq" id="WP_378932659.1">
    <property type="nucleotide sequence ID" value="NZ_JBHLVO010000005.1"/>
</dbReference>
<comment type="caution">
    <text evidence="7">The sequence shown here is derived from an EMBL/GenBank/DDBJ whole genome shotgun (WGS) entry which is preliminary data.</text>
</comment>
<proteinExistence type="inferred from homology"/>
<evidence type="ECO:0000256" key="1">
    <source>
        <dbReference type="ARBA" id="ARBA00008814"/>
    </source>
</evidence>
<dbReference type="PANTHER" id="PTHR30535">
    <property type="entry name" value="VITAMIN B12-BINDING PROTEIN"/>
    <property type="match status" value="1"/>
</dbReference>
<organism evidence="7 8">
    <name type="scientific">Metabacillus herbersteinensis</name>
    <dbReference type="NCBI Taxonomy" id="283816"/>
    <lineage>
        <taxon>Bacteria</taxon>
        <taxon>Bacillati</taxon>
        <taxon>Bacillota</taxon>
        <taxon>Bacilli</taxon>
        <taxon>Bacillales</taxon>
        <taxon>Bacillaceae</taxon>
        <taxon>Metabacillus</taxon>
    </lineage>
</organism>
<keyword evidence="2 5" id="KW-0732">Signal</keyword>
<sequence>MNQLKKYLLPLLLLLVLVSLTACGSTGEDQTEKEGSESSEKASEETKEADFPITVTDALGNEVTIEEQPESIVSLIPSNTEITYALGMGDAVVGVTDFDNYPEEVAEVEKIGGMEFNVEKIISLQPDVVLAHASGAHNSEAGLKQLQDAGINVIVVKDATSIDGAYDSINFIGQVTGTTEKADEIVNNMKERLGNIEEKAATISEEDKKNVWVEISGAPEIYTAGKGTFIDEMIQAVGAINVAADLEGWPKVTEEDAVLFNPDIIVLTYGYYTENALEKVLGRDAWKDVPAIQEEQVYDIHSDKVTRPGPRLIEGVEELAKAIYPDVY</sequence>
<feature type="chain" id="PRO_5045572687" evidence="5">
    <location>
        <begin position="25"/>
        <end position="328"/>
    </location>
</feature>
<dbReference type="SUPFAM" id="SSF53807">
    <property type="entry name" value="Helical backbone' metal receptor"/>
    <property type="match status" value="1"/>
</dbReference>
<feature type="domain" description="Fe/B12 periplasmic-binding" evidence="6">
    <location>
        <begin position="71"/>
        <end position="327"/>
    </location>
</feature>
<keyword evidence="3" id="KW-0175">Coiled coil</keyword>
<dbReference type="EMBL" id="JBHLVO010000005">
    <property type="protein sequence ID" value="MFC0271547.1"/>
    <property type="molecule type" value="Genomic_DNA"/>
</dbReference>
<accession>A0ABV6GCZ5</accession>
<feature type="signal peptide" evidence="5">
    <location>
        <begin position="1"/>
        <end position="24"/>
    </location>
</feature>
<dbReference type="NCBIfam" id="NF038402">
    <property type="entry name" value="TroA_like"/>
    <property type="match status" value="1"/>
</dbReference>
<protein>
    <submittedName>
        <fullName evidence="7">ABC transporter substrate-binding protein</fullName>
    </submittedName>
</protein>
<evidence type="ECO:0000313" key="7">
    <source>
        <dbReference type="EMBL" id="MFC0271547.1"/>
    </source>
</evidence>
<feature type="compositionally biased region" description="Basic and acidic residues" evidence="4">
    <location>
        <begin position="30"/>
        <end position="50"/>
    </location>
</feature>
<dbReference type="InterPro" id="IPR054828">
    <property type="entry name" value="Vit_B12_bind_prot"/>
</dbReference>
<feature type="coiled-coil region" evidence="3">
    <location>
        <begin position="179"/>
        <end position="206"/>
    </location>
</feature>
<reference evidence="7 8" key="1">
    <citation type="submission" date="2024-09" db="EMBL/GenBank/DDBJ databases">
        <authorList>
            <person name="Sun Q."/>
            <person name="Mori K."/>
        </authorList>
    </citation>
    <scope>NUCLEOTIDE SEQUENCE [LARGE SCALE GENOMIC DNA]</scope>
    <source>
        <strain evidence="7 8">CCM 7228</strain>
    </source>
</reference>
<dbReference type="InterPro" id="IPR050902">
    <property type="entry name" value="ABC_Transporter_SBP"/>
</dbReference>
<gene>
    <name evidence="7" type="ORF">ACFFIX_08775</name>
</gene>
<evidence type="ECO:0000259" key="6">
    <source>
        <dbReference type="PROSITE" id="PS50983"/>
    </source>
</evidence>
<dbReference type="PROSITE" id="PS51257">
    <property type="entry name" value="PROKAR_LIPOPROTEIN"/>
    <property type="match status" value="1"/>
</dbReference>
<keyword evidence="8" id="KW-1185">Reference proteome</keyword>
<dbReference type="PROSITE" id="PS50983">
    <property type="entry name" value="FE_B12_PBP"/>
    <property type="match status" value="1"/>
</dbReference>